<evidence type="ECO:0000256" key="1">
    <source>
        <dbReference type="ARBA" id="ARBA00004651"/>
    </source>
</evidence>
<evidence type="ECO:0000259" key="8">
    <source>
        <dbReference type="PROSITE" id="PS50893"/>
    </source>
</evidence>
<dbReference type="InterPro" id="IPR027417">
    <property type="entry name" value="P-loop_NTPase"/>
</dbReference>
<protein>
    <submittedName>
        <fullName evidence="10">ABC transporter ATP-binding protein</fullName>
    </submittedName>
</protein>
<evidence type="ECO:0000313" key="10">
    <source>
        <dbReference type="EMBL" id="KLV08847.1"/>
    </source>
</evidence>
<dbReference type="GO" id="GO:0016887">
    <property type="term" value="F:ATP hydrolysis activity"/>
    <property type="evidence" value="ECO:0007669"/>
    <property type="project" value="InterPro"/>
</dbReference>
<dbReference type="InterPro" id="IPR003593">
    <property type="entry name" value="AAA+_ATPase"/>
</dbReference>
<keyword evidence="3" id="KW-0547">Nucleotide-binding</keyword>
<dbReference type="PROSITE" id="PS50893">
    <property type="entry name" value="ABC_TRANSPORTER_2"/>
    <property type="match status" value="1"/>
</dbReference>
<evidence type="ECO:0000256" key="6">
    <source>
        <dbReference type="ARBA" id="ARBA00023136"/>
    </source>
</evidence>
<comment type="caution">
    <text evidence="10">The sequence shown here is derived from an EMBL/GenBank/DDBJ whole genome shotgun (WGS) entry which is preliminary data.</text>
</comment>
<feature type="transmembrane region" description="Helical" evidence="7">
    <location>
        <begin position="157"/>
        <end position="177"/>
    </location>
</feature>
<dbReference type="PROSITE" id="PS00211">
    <property type="entry name" value="ABC_TRANSPORTER_1"/>
    <property type="match status" value="1"/>
</dbReference>
<dbReference type="STRING" id="1195763.ABT56_01095"/>
<dbReference type="InterPro" id="IPR003439">
    <property type="entry name" value="ABC_transporter-like_ATP-bd"/>
</dbReference>
<dbReference type="GO" id="GO:0034040">
    <property type="term" value="F:ATPase-coupled lipid transmembrane transporter activity"/>
    <property type="evidence" value="ECO:0007669"/>
    <property type="project" value="TreeGrafter"/>
</dbReference>
<dbReference type="Gene3D" id="3.40.50.300">
    <property type="entry name" value="P-loop containing nucleotide triphosphate hydrolases"/>
    <property type="match status" value="1"/>
</dbReference>
<reference evidence="10 11" key="1">
    <citation type="submission" date="2015-05" db="EMBL/GenBank/DDBJ databases">
        <title>Photobacterium galathea sp. nov.</title>
        <authorList>
            <person name="Machado H."/>
            <person name="Gram L."/>
        </authorList>
    </citation>
    <scope>NUCLEOTIDE SEQUENCE [LARGE SCALE GENOMIC DNA]</scope>
    <source>
        <strain evidence="10 11">CGMCC 1.12159</strain>
    </source>
</reference>
<dbReference type="GO" id="GO:0030253">
    <property type="term" value="P:protein secretion by the type I secretion system"/>
    <property type="evidence" value="ECO:0007669"/>
    <property type="project" value="InterPro"/>
</dbReference>
<dbReference type="SUPFAM" id="SSF52540">
    <property type="entry name" value="P-loop containing nucleoside triphosphate hydrolases"/>
    <property type="match status" value="1"/>
</dbReference>
<feature type="transmembrane region" description="Helical" evidence="7">
    <location>
        <begin position="21"/>
        <end position="46"/>
    </location>
</feature>
<dbReference type="Gene3D" id="1.20.1560.10">
    <property type="entry name" value="ABC transporter type 1, transmembrane domain"/>
    <property type="match status" value="1"/>
</dbReference>
<dbReference type="GO" id="GO:0005524">
    <property type="term" value="F:ATP binding"/>
    <property type="evidence" value="ECO:0007669"/>
    <property type="project" value="UniProtKB-KW"/>
</dbReference>
<keyword evidence="4 10" id="KW-0067">ATP-binding</keyword>
<evidence type="ECO:0000256" key="2">
    <source>
        <dbReference type="ARBA" id="ARBA00022692"/>
    </source>
</evidence>
<keyword evidence="11" id="KW-1185">Reference proteome</keyword>
<evidence type="ECO:0000256" key="3">
    <source>
        <dbReference type="ARBA" id="ARBA00022741"/>
    </source>
</evidence>
<dbReference type="Pfam" id="PF00664">
    <property type="entry name" value="ABC_membrane"/>
    <property type="match status" value="1"/>
</dbReference>
<feature type="domain" description="ABC transporter" evidence="8">
    <location>
        <begin position="328"/>
        <end position="563"/>
    </location>
</feature>
<dbReference type="PROSITE" id="PS50929">
    <property type="entry name" value="ABC_TM1F"/>
    <property type="match status" value="1"/>
</dbReference>
<dbReference type="PANTHER" id="PTHR24221">
    <property type="entry name" value="ATP-BINDING CASSETTE SUB-FAMILY B"/>
    <property type="match status" value="1"/>
</dbReference>
<evidence type="ECO:0000256" key="7">
    <source>
        <dbReference type="SAM" id="Phobius"/>
    </source>
</evidence>
<dbReference type="PANTHER" id="PTHR24221:SF248">
    <property type="entry name" value="ABC TRANSPORTER TRANSMEMBRANE REGION"/>
    <property type="match status" value="1"/>
</dbReference>
<dbReference type="GO" id="GO:0140359">
    <property type="term" value="F:ABC-type transporter activity"/>
    <property type="evidence" value="ECO:0007669"/>
    <property type="project" value="InterPro"/>
</dbReference>
<gene>
    <name evidence="10" type="ORF">ABT56_01095</name>
</gene>
<feature type="transmembrane region" description="Helical" evidence="7">
    <location>
        <begin position="134"/>
        <end position="151"/>
    </location>
</feature>
<evidence type="ECO:0000256" key="4">
    <source>
        <dbReference type="ARBA" id="ARBA00022840"/>
    </source>
</evidence>
<accession>A0A0J1K363</accession>
<feature type="domain" description="ABC transmembrane type-1" evidence="9">
    <location>
        <begin position="23"/>
        <end position="298"/>
    </location>
</feature>
<dbReference type="InterPro" id="IPR011527">
    <property type="entry name" value="ABC1_TM_dom"/>
</dbReference>
<dbReference type="PATRIC" id="fig|1195763.3.peg.244"/>
<feature type="transmembrane region" description="Helical" evidence="7">
    <location>
        <begin position="245"/>
        <end position="263"/>
    </location>
</feature>
<dbReference type="Pfam" id="PF00005">
    <property type="entry name" value="ABC_tran"/>
    <property type="match status" value="1"/>
</dbReference>
<keyword evidence="5 7" id="KW-1133">Transmembrane helix</keyword>
<dbReference type="GO" id="GO:0005886">
    <property type="term" value="C:plasma membrane"/>
    <property type="evidence" value="ECO:0007669"/>
    <property type="project" value="UniProtKB-SubCell"/>
</dbReference>
<dbReference type="Proteomes" id="UP000036097">
    <property type="component" value="Unassembled WGS sequence"/>
</dbReference>
<dbReference type="InterPro" id="IPR036640">
    <property type="entry name" value="ABC1_TM_sf"/>
</dbReference>
<keyword evidence="2 7" id="KW-0812">Transmembrane</keyword>
<keyword evidence="6 7" id="KW-0472">Membrane</keyword>
<evidence type="ECO:0000313" key="11">
    <source>
        <dbReference type="Proteomes" id="UP000036097"/>
    </source>
</evidence>
<dbReference type="SUPFAM" id="SSF90123">
    <property type="entry name" value="ABC transporter transmembrane region"/>
    <property type="match status" value="1"/>
</dbReference>
<sequence>MGGALLQHILNQAFKACKRDLYFVALFSFAINFLVLTLPIYSLQLFDRVLSSGSMDTLMALAAIALILLTAQAILEHTRTLLLQRTGLKLDSALSSDLLAESIRCSSKCSRIEKQGLQDLAELRQFLVTPSTSAVFDIPWVPLFLFILFLLHPYIGVVALIGCLVFCFLSVVMLVSAKQPNEKAQSLGVKTSMELNDFLRNAPMLRAMGMSDSIGRVWNKRNVELMDLQWRLNARTGQLLSISRYFRTLLQAAVLTVGVVLVLQNSLGAGAIIASSIIMARVLSPFEQAVSGWKSWFSAYQALQRLARYGESGPTRTKTALPEPRGELLLHHVGLKLPHQNQPVLQNISFKLGAGNALAIMGNSGSGKSTLAQLIMGIHKPSTGNIKIDGASIELWPEEQFGKHIGYLPQEVGLLAGTVAENICRFSNAPAEEIIHAARLACIHELIVSLPQGYDTYLGEGGVQLSGGQKQRIGLARAVFSTPSILVLDEPNSNLDPEGEVALAIVLQYCKENRITVVMISHRPGFLRQMDWVIVLKEGRIEKAGTCDKFLGLMSEVDQPQSTQSNTAEQGVKHG</sequence>
<dbReference type="AlphaFoldDB" id="A0A0J1K363"/>
<feature type="transmembrane region" description="Helical" evidence="7">
    <location>
        <begin position="58"/>
        <end position="75"/>
    </location>
</feature>
<dbReference type="InterPro" id="IPR039421">
    <property type="entry name" value="Type_1_exporter"/>
</dbReference>
<comment type="subcellular location">
    <subcellularLocation>
        <location evidence="1">Cell membrane</location>
        <topology evidence="1">Multi-pass membrane protein</topology>
    </subcellularLocation>
</comment>
<proteinExistence type="predicted"/>
<dbReference type="NCBIfam" id="TIGR01842">
    <property type="entry name" value="type_I_sec_PrtD"/>
    <property type="match status" value="1"/>
</dbReference>
<name>A0A0J1K363_9GAMM</name>
<organism evidence="10 11">
    <name type="scientific">Photobacterium aquae</name>
    <dbReference type="NCBI Taxonomy" id="1195763"/>
    <lineage>
        <taxon>Bacteria</taxon>
        <taxon>Pseudomonadati</taxon>
        <taxon>Pseudomonadota</taxon>
        <taxon>Gammaproteobacteria</taxon>
        <taxon>Vibrionales</taxon>
        <taxon>Vibrionaceae</taxon>
        <taxon>Photobacterium</taxon>
    </lineage>
</organism>
<evidence type="ECO:0000259" key="9">
    <source>
        <dbReference type="PROSITE" id="PS50929"/>
    </source>
</evidence>
<evidence type="ECO:0000256" key="5">
    <source>
        <dbReference type="ARBA" id="ARBA00022989"/>
    </source>
</evidence>
<dbReference type="EMBL" id="LDOT01000002">
    <property type="protein sequence ID" value="KLV08847.1"/>
    <property type="molecule type" value="Genomic_DNA"/>
</dbReference>
<dbReference type="InterPro" id="IPR010128">
    <property type="entry name" value="ATPase_T1SS_PrtD-like"/>
</dbReference>
<dbReference type="InterPro" id="IPR017871">
    <property type="entry name" value="ABC_transporter-like_CS"/>
</dbReference>
<dbReference type="SMART" id="SM00382">
    <property type="entry name" value="AAA"/>
    <property type="match status" value="1"/>
</dbReference>
<dbReference type="GO" id="GO:0030256">
    <property type="term" value="C:type I protein secretion system complex"/>
    <property type="evidence" value="ECO:0007669"/>
    <property type="project" value="InterPro"/>
</dbReference>